<dbReference type="Proteomes" id="UP001176941">
    <property type="component" value="Chromosome 3"/>
</dbReference>
<dbReference type="PROSITE" id="PS50262">
    <property type="entry name" value="G_PROTEIN_RECEP_F1_2"/>
    <property type="match status" value="1"/>
</dbReference>
<feature type="transmembrane region" description="Helical" evidence="8">
    <location>
        <begin position="282"/>
        <end position="305"/>
    </location>
</feature>
<gene>
    <name evidence="10" type="ORF">MRATA1EN1_LOCUS19145</name>
</gene>
<dbReference type="Gene3D" id="1.20.1070.10">
    <property type="entry name" value="Rhodopsin 7-helix transmembrane proteins"/>
    <property type="match status" value="1"/>
</dbReference>
<feature type="transmembrane region" description="Helical" evidence="8">
    <location>
        <begin position="54"/>
        <end position="73"/>
    </location>
</feature>
<keyword evidence="4" id="KW-0297">G-protein coupled receptor</keyword>
<feature type="transmembrane region" description="Helical" evidence="8">
    <location>
        <begin position="93"/>
        <end position="116"/>
    </location>
</feature>
<keyword evidence="5 8" id="KW-0472">Membrane</keyword>
<keyword evidence="6" id="KW-0675">Receptor</keyword>
<evidence type="ECO:0000256" key="4">
    <source>
        <dbReference type="ARBA" id="ARBA00023040"/>
    </source>
</evidence>
<comment type="subcellular location">
    <subcellularLocation>
        <location evidence="1">Membrane</location>
        <topology evidence="1">Multi-pass membrane protein</topology>
    </subcellularLocation>
</comment>
<keyword evidence="2 8" id="KW-0812">Transmembrane</keyword>
<dbReference type="InterPro" id="IPR017452">
    <property type="entry name" value="GPCR_Rhodpsn_7TM"/>
</dbReference>
<keyword evidence="3 8" id="KW-1133">Transmembrane helix</keyword>
<dbReference type="PANTHER" id="PTHR45695:SF9">
    <property type="entry name" value="LEUCOKININ RECEPTOR"/>
    <property type="match status" value="1"/>
</dbReference>
<evidence type="ECO:0000313" key="11">
    <source>
        <dbReference type="Proteomes" id="UP001176941"/>
    </source>
</evidence>
<evidence type="ECO:0000256" key="2">
    <source>
        <dbReference type="ARBA" id="ARBA00022692"/>
    </source>
</evidence>
<dbReference type="PANTHER" id="PTHR45695">
    <property type="entry name" value="LEUCOKININ RECEPTOR-RELATED"/>
    <property type="match status" value="1"/>
</dbReference>
<protein>
    <recommendedName>
        <fullName evidence="9">G-protein coupled receptors family 1 profile domain-containing protein</fullName>
    </recommendedName>
</protein>
<evidence type="ECO:0000256" key="1">
    <source>
        <dbReference type="ARBA" id="ARBA00004141"/>
    </source>
</evidence>
<evidence type="ECO:0000256" key="8">
    <source>
        <dbReference type="SAM" id="Phobius"/>
    </source>
</evidence>
<name>A0ABN8Z8H0_RANTA</name>
<keyword evidence="7" id="KW-0807">Transducer</keyword>
<evidence type="ECO:0000259" key="9">
    <source>
        <dbReference type="PROSITE" id="PS50262"/>
    </source>
</evidence>
<feature type="transmembrane region" description="Helical" evidence="8">
    <location>
        <begin position="255"/>
        <end position="276"/>
    </location>
</feature>
<proteinExistence type="predicted"/>
<evidence type="ECO:0000256" key="3">
    <source>
        <dbReference type="ARBA" id="ARBA00022989"/>
    </source>
</evidence>
<feature type="domain" description="G-protein coupled receptors family 1 profile" evidence="9">
    <location>
        <begin position="36"/>
        <end position="303"/>
    </location>
</feature>
<sequence>MKKPSELTDSPFTMKSSVDVLEIVTCILLILVSFVGNLCLFYSTRKCMTGCPETSFLLIFSLIFVHLIKNLVVNVMKIVYSSGCTLDSAGCKVLRFTAALTTSLAIWFMLHFALLYHQKLYQTLHPLSETPNPDHQKRSLKVVSALWVTGVAVYLPVLLYTRKSEYLNAGNDTDPLSANRIHTDCLTDFGNKQVEFYYEDVFLVLIDILPLATLVFVCFWMSFLLSERKKMTYGDIWIGDDDSEIETLRGAKFSILLMWLITPLWISHFILVYFLKGLAVCVFFPAVLTALSSGFSALSPFLLMLVNYRIKLVSFCDAKEKKPTPQPANVILSPYA</sequence>
<evidence type="ECO:0000313" key="10">
    <source>
        <dbReference type="EMBL" id="CAI9170183.1"/>
    </source>
</evidence>
<accession>A0ABN8Z8H0</accession>
<reference evidence="10" key="1">
    <citation type="submission" date="2023-04" db="EMBL/GenBank/DDBJ databases">
        <authorList>
            <consortium name="ELIXIR-Norway"/>
        </authorList>
    </citation>
    <scope>NUCLEOTIDE SEQUENCE [LARGE SCALE GENOMIC DNA]</scope>
</reference>
<evidence type="ECO:0000256" key="6">
    <source>
        <dbReference type="ARBA" id="ARBA00023170"/>
    </source>
</evidence>
<evidence type="ECO:0000256" key="5">
    <source>
        <dbReference type="ARBA" id="ARBA00023136"/>
    </source>
</evidence>
<organism evidence="10 11">
    <name type="scientific">Rangifer tarandus platyrhynchus</name>
    <name type="common">Svalbard reindeer</name>
    <dbReference type="NCBI Taxonomy" id="3082113"/>
    <lineage>
        <taxon>Eukaryota</taxon>
        <taxon>Metazoa</taxon>
        <taxon>Chordata</taxon>
        <taxon>Craniata</taxon>
        <taxon>Vertebrata</taxon>
        <taxon>Euteleostomi</taxon>
        <taxon>Mammalia</taxon>
        <taxon>Eutheria</taxon>
        <taxon>Laurasiatheria</taxon>
        <taxon>Artiodactyla</taxon>
        <taxon>Ruminantia</taxon>
        <taxon>Pecora</taxon>
        <taxon>Cervidae</taxon>
        <taxon>Odocoileinae</taxon>
        <taxon>Rangifer</taxon>
    </lineage>
</organism>
<evidence type="ECO:0000256" key="7">
    <source>
        <dbReference type="ARBA" id="ARBA00023224"/>
    </source>
</evidence>
<feature type="transmembrane region" description="Helical" evidence="8">
    <location>
        <begin position="142"/>
        <end position="161"/>
    </location>
</feature>
<feature type="transmembrane region" description="Helical" evidence="8">
    <location>
        <begin position="201"/>
        <end position="225"/>
    </location>
</feature>
<feature type="transmembrane region" description="Helical" evidence="8">
    <location>
        <begin position="20"/>
        <end position="42"/>
    </location>
</feature>
<keyword evidence="11" id="KW-1185">Reference proteome</keyword>
<dbReference type="SUPFAM" id="SSF81321">
    <property type="entry name" value="Family A G protein-coupled receptor-like"/>
    <property type="match status" value="1"/>
</dbReference>
<dbReference type="EMBL" id="OX459939">
    <property type="protein sequence ID" value="CAI9170183.1"/>
    <property type="molecule type" value="Genomic_DNA"/>
</dbReference>